<protein>
    <submittedName>
        <fullName evidence="4">N-acetyltransferase</fullName>
    </submittedName>
</protein>
<organism evidence="4 5">
    <name type="scientific">Methanothrix harundinacea (strain 6Ac)</name>
    <name type="common">Methanosaeta harundinacea</name>
    <dbReference type="NCBI Taxonomy" id="1110509"/>
    <lineage>
        <taxon>Archaea</taxon>
        <taxon>Methanobacteriati</taxon>
        <taxon>Methanobacteriota</taxon>
        <taxon>Stenosarchaea group</taxon>
        <taxon>Methanomicrobia</taxon>
        <taxon>Methanotrichales</taxon>
        <taxon>Methanotrichaceae</taxon>
        <taxon>Methanothrix</taxon>
    </lineage>
</organism>
<dbReference type="Proteomes" id="UP000005877">
    <property type="component" value="Chromosome"/>
</dbReference>
<keyword evidence="5" id="KW-1185">Reference proteome</keyword>
<feature type="domain" description="N-acetyltransferase" evidence="3">
    <location>
        <begin position="22"/>
        <end position="182"/>
    </location>
</feature>
<dbReference type="InterPro" id="IPR050769">
    <property type="entry name" value="NAT_camello-type"/>
</dbReference>
<name>G7WMT4_METH6</name>
<dbReference type="GO" id="GO:0008080">
    <property type="term" value="F:N-acetyltransferase activity"/>
    <property type="evidence" value="ECO:0007669"/>
    <property type="project" value="InterPro"/>
</dbReference>
<sequence length="182" mass="20590">MSRDQKRKLMKPRRPETEKSSISIRKYLKPGDIGMVIHLHGVVYSEEQGWDETFDGYVAGPIARFATSRSERERIWIVEVEKAGEGRVVGSAAVVKASEEEAQLRWLLLAPEVRGLGLGRRLAEEAVEFSRSVGYPSIFLWTVRGLEAAESLYESLGFEETEEKTSEIWGGVVTEVRYDLKL</sequence>
<evidence type="ECO:0000259" key="3">
    <source>
        <dbReference type="PROSITE" id="PS51186"/>
    </source>
</evidence>
<evidence type="ECO:0000256" key="1">
    <source>
        <dbReference type="ARBA" id="ARBA00022679"/>
    </source>
</evidence>
<dbReference type="InterPro" id="IPR016181">
    <property type="entry name" value="Acyl_CoA_acyltransferase"/>
</dbReference>
<evidence type="ECO:0000256" key="2">
    <source>
        <dbReference type="SAM" id="MobiDB-lite"/>
    </source>
</evidence>
<proteinExistence type="predicted"/>
<keyword evidence="1 4" id="KW-0808">Transferase</keyword>
<feature type="region of interest" description="Disordered" evidence="2">
    <location>
        <begin position="1"/>
        <end position="21"/>
    </location>
</feature>
<dbReference type="HOGENOM" id="CLU_105924_1_1_2"/>
<dbReference type="PANTHER" id="PTHR13947:SF37">
    <property type="entry name" value="LD18367P"/>
    <property type="match status" value="1"/>
</dbReference>
<dbReference type="SUPFAM" id="SSF55729">
    <property type="entry name" value="Acyl-CoA N-acyltransferases (Nat)"/>
    <property type="match status" value="1"/>
</dbReference>
<dbReference type="Pfam" id="PF00583">
    <property type="entry name" value="Acetyltransf_1"/>
    <property type="match status" value="1"/>
</dbReference>
<dbReference type="PATRIC" id="fig|1110509.7.peg.537"/>
<feature type="compositionally biased region" description="Basic residues" evidence="2">
    <location>
        <begin position="1"/>
        <end position="12"/>
    </location>
</feature>
<dbReference type="KEGG" id="mhi:Mhar_0483"/>
<dbReference type="CDD" id="cd04301">
    <property type="entry name" value="NAT_SF"/>
    <property type="match status" value="1"/>
</dbReference>
<dbReference type="InterPro" id="IPR000182">
    <property type="entry name" value="GNAT_dom"/>
</dbReference>
<dbReference type="PROSITE" id="PS51186">
    <property type="entry name" value="GNAT"/>
    <property type="match status" value="1"/>
</dbReference>
<evidence type="ECO:0000313" key="5">
    <source>
        <dbReference type="Proteomes" id="UP000005877"/>
    </source>
</evidence>
<dbReference type="PANTHER" id="PTHR13947">
    <property type="entry name" value="GNAT FAMILY N-ACETYLTRANSFERASE"/>
    <property type="match status" value="1"/>
</dbReference>
<dbReference type="STRING" id="1110509.Mhar_0483"/>
<dbReference type="Gene3D" id="3.40.630.30">
    <property type="match status" value="1"/>
</dbReference>
<accession>G7WMT4</accession>
<evidence type="ECO:0000313" key="4">
    <source>
        <dbReference type="EMBL" id="AET63868.1"/>
    </source>
</evidence>
<gene>
    <name evidence="4" type="ordered locus">Mhar_0483</name>
</gene>
<dbReference type="AlphaFoldDB" id="G7WMT4"/>
<dbReference type="EMBL" id="CP003117">
    <property type="protein sequence ID" value="AET63868.1"/>
    <property type="molecule type" value="Genomic_DNA"/>
</dbReference>
<reference evidence="4 5" key="1">
    <citation type="journal article" date="2012" name="PLoS ONE">
        <title>The genome characteristics and predicted function of methyl-group oxidation pathway in the obligate aceticlastic methanogens, Methanosaeta spp.</title>
        <authorList>
            <person name="Zhu J."/>
            <person name="Zheng H."/>
            <person name="Ai G."/>
            <person name="Zhang G."/>
            <person name="Liu D."/>
            <person name="Liu X."/>
            <person name="Dong X."/>
        </authorList>
    </citation>
    <scope>NUCLEOTIDE SEQUENCE [LARGE SCALE GENOMIC DNA]</scope>
    <source>
        <strain evidence="4 5">6Ac</strain>
    </source>
</reference>